<dbReference type="InterPro" id="IPR008758">
    <property type="entry name" value="Peptidase_S28"/>
</dbReference>
<evidence type="ECO:0008006" key="8">
    <source>
        <dbReference type="Google" id="ProtNLM"/>
    </source>
</evidence>
<accession>A0A2C9KJB7</accession>
<dbReference type="PANTHER" id="PTHR11010">
    <property type="entry name" value="PROTEASE S28 PRO-X CARBOXYPEPTIDASE-RELATED"/>
    <property type="match status" value="1"/>
</dbReference>
<dbReference type="InterPro" id="IPR029058">
    <property type="entry name" value="AB_hydrolase_fold"/>
</dbReference>
<evidence type="ECO:0000256" key="1">
    <source>
        <dbReference type="ARBA" id="ARBA00011079"/>
    </source>
</evidence>
<dbReference type="EnsemblMetazoa" id="BGLB020306-RA">
    <property type="protein sequence ID" value="BGLB020306-PA"/>
    <property type="gene ID" value="BGLB020306"/>
</dbReference>
<dbReference type="Gene3D" id="3.40.50.1820">
    <property type="entry name" value="alpha/beta hydrolase"/>
    <property type="match status" value="1"/>
</dbReference>
<keyword evidence="3" id="KW-0732">Signal</keyword>
<protein>
    <recommendedName>
        <fullName evidence="8">Peptidase S9 prolyl oligopeptidase catalytic domain-containing protein</fullName>
    </recommendedName>
</protein>
<evidence type="ECO:0000313" key="7">
    <source>
        <dbReference type="Proteomes" id="UP000076420"/>
    </source>
</evidence>
<dbReference type="STRING" id="6526.A0A2C9KJB7"/>
<dbReference type="SUPFAM" id="SSF53474">
    <property type="entry name" value="alpha/beta-Hydrolases"/>
    <property type="match status" value="1"/>
</dbReference>
<organism evidence="6 7">
    <name type="scientific">Biomphalaria glabrata</name>
    <name type="common">Bloodfluke planorb</name>
    <name type="synonym">Freshwater snail</name>
    <dbReference type="NCBI Taxonomy" id="6526"/>
    <lineage>
        <taxon>Eukaryota</taxon>
        <taxon>Metazoa</taxon>
        <taxon>Spiralia</taxon>
        <taxon>Lophotrochozoa</taxon>
        <taxon>Mollusca</taxon>
        <taxon>Gastropoda</taxon>
        <taxon>Heterobranchia</taxon>
        <taxon>Euthyneura</taxon>
        <taxon>Panpulmonata</taxon>
        <taxon>Hygrophila</taxon>
        <taxon>Lymnaeoidea</taxon>
        <taxon>Planorbidae</taxon>
        <taxon>Biomphalaria</taxon>
    </lineage>
</organism>
<evidence type="ECO:0000256" key="5">
    <source>
        <dbReference type="ARBA" id="ARBA00023180"/>
    </source>
</evidence>
<keyword evidence="5" id="KW-0325">Glycoprotein</keyword>
<proteinExistence type="inferred from homology"/>
<keyword evidence="2" id="KW-0645">Protease</keyword>
<dbReference type="VEuPathDB" id="VectorBase:BGLB020306"/>
<dbReference type="AlphaFoldDB" id="A0A2C9KJB7"/>
<comment type="similarity">
    <text evidence="1">Belongs to the peptidase S28 family.</text>
</comment>
<dbReference type="GO" id="GO:0070008">
    <property type="term" value="F:serine-type exopeptidase activity"/>
    <property type="evidence" value="ECO:0007669"/>
    <property type="project" value="InterPro"/>
</dbReference>
<dbReference type="PANTHER" id="PTHR11010:SF107">
    <property type="entry name" value="DIPEPTIDYL PEPTIDASE 2"/>
    <property type="match status" value="1"/>
</dbReference>
<dbReference type="OrthoDB" id="2130629at2759"/>
<evidence type="ECO:0000256" key="2">
    <source>
        <dbReference type="ARBA" id="ARBA00022670"/>
    </source>
</evidence>
<sequence length="87" mass="9824">MADFAVFLTALKEQLNVTQSKVIAFGGSYGGMLAAYMRFKYPNIIDGCLASSAPIYMQDINSPRDFFFQHVTQVVEIQIEITEFVIY</sequence>
<gene>
    <name evidence="6" type="primary">106065090</name>
</gene>
<dbReference type="Proteomes" id="UP000076420">
    <property type="component" value="Unassembled WGS sequence"/>
</dbReference>
<dbReference type="KEGG" id="bgt:106065090"/>
<evidence type="ECO:0000256" key="4">
    <source>
        <dbReference type="ARBA" id="ARBA00022801"/>
    </source>
</evidence>
<dbReference type="VEuPathDB" id="VectorBase:BGLAX_044527"/>
<evidence type="ECO:0000313" key="6">
    <source>
        <dbReference type="EnsemblMetazoa" id="BGLB020306-PA"/>
    </source>
</evidence>
<dbReference type="GO" id="GO:0006508">
    <property type="term" value="P:proteolysis"/>
    <property type="evidence" value="ECO:0007669"/>
    <property type="project" value="UniProtKB-KW"/>
</dbReference>
<reference evidence="6" key="1">
    <citation type="submission" date="2020-05" db="UniProtKB">
        <authorList>
            <consortium name="EnsemblMetazoa"/>
        </authorList>
    </citation>
    <scope>IDENTIFICATION</scope>
    <source>
        <strain evidence="6">BB02</strain>
    </source>
</reference>
<evidence type="ECO:0000256" key="3">
    <source>
        <dbReference type="ARBA" id="ARBA00022729"/>
    </source>
</evidence>
<dbReference type="GO" id="GO:0008239">
    <property type="term" value="F:dipeptidyl-peptidase activity"/>
    <property type="evidence" value="ECO:0007669"/>
    <property type="project" value="TreeGrafter"/>
</dbReference>
<dbReference type="Pfam" id="PF05577">
    <property type="entry name" value="Peptidase_S28"/>
    <property type="match status" value="1"/>
</dbReference>
<keyword evidence="4" id="KW-0378">Hydrolase</keyword>
<name>A0A2C9KJB7_BIOGL</name>